<organism evidence="5 6">
    <name type="scientific">Imperialibacter roseus</name>
    <dbReference type="NCBI Taxonomy" id="1324217"/>
    <lineage>
        <taxon>Bacteria</taxon>
        <taxon>Pseudomonadati</taxon>
        <taxon>Bacteroidota</taxon>
        <taxon>Cytophagia</taxon>
        <taxon>Cytophagales</taxon>
        <taxon>Flammeovirgaceae</taxon>
        <taxon>Imperialibacter</taxon>
    </lineage>
</organism>
<keyword evidence="3" id="KW-0804">Transcription</keyword>
<keyword evidence="1" id="KW-0805">Transcription regulation</keyword>
<dbReference type="InterPro" id="IPR019887">
    <property type="entry name" value="Tscrpt_reg_AsnC/Lrp_C"/>
</dbReference>
<dbReference type="PANTHER" id="PTHR30154">
    <property type="entry name" value="LEUCINE-RESPONSIVE REGULATORY PROTEIN"/>
    <property type="match status" value="1"/>
</dbReference>
<dbReference type="PRINTS" id="PR00033">
    <property type="entry name" value="HTHASNC"/>
</dbReference>
<feature type="domain" description="HTH asnC-type" evidence="4">
    <location>
        <begin position="1"/>
        <end position="62"/>
    </location>
</feature>
<dbReference type="SMART" id="SM00344">
    <property type="entry name" value="HTH_ASNC"/>
    <property type="match status" value="1"/>
</dbReference>
<dbReference type="RefSeq" id="WP_317490296.1">
    <property type="nucleotide sequence ID" value="NZ_CP136051.1"/>
</dbReference>
<dbReference type="InterPro" id="IPR036390">
    <property type="entry name" value="WH_DNA-bd_sf"/>
</dbReference>
<dbReference type="InterPro" id="IPR011008">
    <property type="entry name" value="Dimeric_a/b-barrel"/>
</dbReference>
<dbReference type="InterPro" id="IPR019888">
    <property type="entry name" value="Tscrpt_reg_AsnC-like"/>
</dbReference>
<evidence type="ECO:0000256" key="3">
    <source>
        <dbReference type="ARBA" id="ARBA00023163"/>
    </source>
</evidence>
<evidence type="ECO:0000256" key="1">
    <source>
        <dbReference type="ARBA" id="ARBA00023015"/>
    </source>
</evidence>
<evidence type="ECO:0000259" key="4">
    <source>
        <dbReference type="PROSITE" id="PS50956"/>
    </source>
</evidence>
<keyword evidence="2" id="KW-0238">DNA-binding</keyword>
<dbReference type="Gene3D" id="3.30.70.920">
    <property type="match status" value="1"/>
</dbReference>
<evidence type="ECO:0000313" key="5">
    <source>
        <dbReference type="EMBL" id="WOK07625.1"/>
    </source>
</evidence>
<reference evidence="5 6" key="1">
    <citation type="journal article" date="2023" name="Microbiol. Resour. Announc.">
        <title>Complete Genome Sequence of Imperialibacter roseus strain P4T.</title>
        <authorList>
            <person name="Tizabi D.R."/>
            <person name="Bachvaroff T."/>
            <person name="Hill R.T."/>
        </authorList>
    </citation>
    <scope>NUCLEOTIDE SEQUENCE [LARGE SCALE GENOMIC DNA]</scope>
    <source>
        <strain evidence="5 6">P4T</strain>
    </source>
</reference>
<proteinExistence type="predicted"/>
<dbReference type="InterPro" id="IPR036388">
    <property type="entry name" value="WH-like_DNA-bd_sf"/>
</dbReference>
<dbReference type="SUPFAM" id="SSF46785">
    <property type="entry name" value="Winged helix' DNA-binding domain"/>
    <property type="match status" value="1"/>
</dbReference>
<dbReference type="Pfam" id="PF01037">
    <property type="entry name" value="AsnC_trans_reg"/>
    <property type="match status" value="1"/>
</dbReference>
<evidence type="ECO:0000256" key="2">
    <source>
        <dbReference type="ARBA" id="ARBA00023125"/>
    </source>
</evidence>
<dbReference type="Pfam" id="PF13412">
    <property type="entry name" value="HTH_24"/>
    <property type="match status" value="1"/>
</dbReference>
<sequence>MDNTDLRILDELAANSRITGAEIARKIHLSLPAVTERLRKLDKSGVIEQYTIRFSRERLGLKLLAFVQVWLEHAGASKAKEYLVSLPQVLECHHIAGDYDLLLKVLVKDTGELEELLSNRIKGSPAVTRTSTTIVMSTYKEDINIRSK</sequence>
<dbReference type="PROSITE" id="PS50956">
    <property type="entry name" value="HTH_ASNC_2"/>
    <property type="match status" value="1"/>
</dbReference>
<dbReference type="Gene3D" id="1.10.10.10">
    <property type="entry name" value="Winged helix-like DNA-binding domain superfamily/Winged helix DNA-binding domain"/>
    <property type="match status" value="1"/>
</dbReference>
<dbReference type="Proteomes" id="UP001302349">
    <property type="component" value="Chromosome"/>
</dbReference>
<accession>A0ABZ0IT99</accession>
<gene>
    <name evidence="5" type="ORF">RT717_03180</name>
</gene>
<dbReference type="EMBL" id="CP136051">
    <property type="protein sequence ID" value="WOK07625.1"/>
    <property type="molecule type" value="Genomic_DNA"/>
</dbReference>
<dbReference type="CDD" id="cd00090">
    <property type="entry name" value="HTH_ARSR"/>
    <property type="match status" value="1"/>
</dbReference>
<dbReference type="SUPFAM" id="SSF54909">
    <property type="entry name" value="Dimeric alpha+beta barrel"/>
    <property type="match status" value="1"/>
</dbReference>
<evidence type="ECO:0000313" key="6">
    <source>
        <dbReference type="Proteomes" id="UP001302349"/>
    </source>
</evidence>
<dbReference type="PANTHER" id="PTHR30154:SF53">
    <property type="entry name" value="HTH-TYPE TRANSCRIPTIONAL REGULATOR LRPC"/>
    <property type="match status" value="1"/>
</dbReference>
<dbReference type="InterPro" id="IPR000485">
    <property type="entry name" value="AsnC-type_HTH_dom"/>
</dbReference>
<dbReference type="InterPro" id="IPR011991">
    <property type="entry name" value="ArsR-like_HTH"/>
</dbReference>
<protein>
    <submittedName>
        <fullName evidence="5">Lrp/AsnC family transcriptional regulator</fullName>
    </submittedName>
</protein>
<name>A0ABZ0IT99_9BACT</name>
<keyword evidence="6" id="KW-1185">Reference proteome</keyword>